<gene>
    <name evidence="1" type="ORF">AB675_7835</name>
</gene>
<evidence type="ECO:0000313" key="2">
    <source>
        <dbReference type="Proteomes" id="UP000038010"/>
    </source>
</evidence>
<dbReference type="RefSeq" id="XP_018001079.1">
    <property type="nucleotide sequence ID" value="XM_018148233.1"/>
</dbReference>
<proteinExistence type="predicted"/>
<dbReference type="EMBL" id="LFJN01000010">
    <property type="protein sequence ID" value="KPI41116.1"/>
    <property type="molecule type" value="Genomic_DNA"/>
</dbReference>
<dbReference type="Proteomes" id="UP000038010">
    <property type="component" value="Unassembled WGS sequence"/>
</dbReference>
<organism evidence="1 2">
    <name type="scientific">Cyphellophora attinorum</name>
    <dbReference type="NCBI Taxonomy" id="1664694"/>
    <lineage>
        <taxon>Eukaryota</taxon>
        <taxon>Fungi</taxon>
        <taxon>Dikarya</taxon>
        <taxon>Ascomycota</taxon>
        <taxon>Pezizomycotina</taxon>
        <taxon>Eurotiomycetes</taxon>
        <taxon>Chaetothyriomycetidae</taxon>
        <taxon>Chaetothyriales</taxon>
        <taxon>Cyphellophoraceae</taxon>
        <taxon>Cyphellophora</taxon>
    </lineage>
</organism>
<evidence type="ECO:0000313" key="1">
    <source>
        <dbReference type="EMBL" id="KPI41116.1"/>
    </source>
</evidence>
<accession>A0A0N1HV87</accession>
<comment type="caution">
    <text evidence="1">The sequence shown here is derived from an EMBL/GenBank/DDBJ whole genome shotgun (WGS) entry which is preliminary data.</text>
</comment>
<keyword evidence="2" id="KW-1185">Reference proteome</keyword>
<reference evidence="1 2" key="1">
    <citation type="submission" date="2015-06" db="EMBL/GenBank/DDBJ databases">
        <title>Draft genome of the ant-associated black yeast Phialophora attae CBS 131958.</title>
        <authorList>
            <person name="Moreno L.F."/>
            <person name="Stielow B.J."/>
            <person name="de Hoog S."/>
            <person name="Vicente V.A."/>
            <person name="Weiss V.A."/>
            <person name="de Vries M."/>
            <person name="Cruz L.M."/>
            <person name="Souza E.M."/>
        </authorList>
    </citation>
    <scope>NUCLEOTIDE SEQUENCE [LARGE SCALE GENOMIC DNA]</scope>
    <source>
        <strain evidence="1 2">CBS 131958</strain>
    </source>
</reference>
<dbReference type="GeneID" id="28740113"/>
<protein>
    <recommendedName>
        <fullName evidence="3">F-box domain-containing protein</fullName>
    </recommendedName>
</protein>
<dbReference type="AlphaFoldDB" id="A0A0N1HV87"/>
<dbReference type="SUPFAM" id="SSF81383">
    <property type="entry name" value="F-box domain"/>
    <property type="match status" value="1"/>
</dbReference>
<dbReference type="VEuPathDB" id="FungiDB:AB675_7835"/>
<name>A0A0N1HV87_9EURO</name>
<evidence type="ECO:0008006" key="3">
    <source>
        <dbReference type="Google" id="ProtNLM"/>
    </source>
</evidence>
<dbReference type="InterPro" id="IPR036047">
    <property type="entry name" value="F-box-like_dom_sf"/>
</dbReference>
<sequence length="277" mass="31747">MEDKATMNLKQASAESVSYVSSADVFAFKVRQATQTASNRPSESPCLTSMPAEIILNITSHLHFPDRRALLNTCRTLRHNKQAWKAAYLNQECEWAAALKEVVEGHGPLRRFISREDLIEDLAEDNLKALGYTDADVRALASDRAFCCFGCNRLLSADNFATNGRFRDMNRPVPYMDLDEIFNATHPNSGSRRCMDCLGQEGLPNPDEPWLIHVAHQATLMHKGLMDRGYCRRCRQVFEEPYGDIDRRRRRELTCEECWDADPEQMAWAARRVDWEN</sequence>